<sequence length="164" mass="18419">MSLPQFQPMPWASNVRSKTFRTAHFIWDQTYCWVAEFFGASAGTTENRSRPNSFPEVAKSDPRILGSLTASSISKEHFEVATATQKHPHPPRRSCNDPPTSITVDDDGKTVAVQGDEDGYHDVPWQWPARDQARDIPRLSFVSVITYVSPSVRMSENLHGSLYP</sequence>
<evidence type="ECO:0000256" key="1">
    <source>
        <dbReference type="SAM" id="MobiDB-lite"/>
    </source>
</evidence>
<dbReference type="AlphaFoldDB" id="A0AAD4LQA7"/>
<evidence type="ECO:0000313" key="2">
    <source>
        <dbReference type="EMBL" id="KAH8995043.1"/>
    </source>
</evidence>
<proteinExistence type="predicted"/>
<name>A0AAD4LQA7_9AGAM</name>
<dbReference type="EMBL" id="JAKELL010000013">
    <property type="protein sequence ID" value="KAH8995043.1"/>
    <property type="molecule type" value="Genomic_DNA"/>
</dbReference>
<protein>
    <submittedName>
        <fullName evidence="2">Uncharacterized protein</fullName>
    </submittedName>
</protein>
<gene>
    <name evidence="2" type="ORF">EDB92DRAFT_1814965</name>
</gene>
<reference evidence="2" key="1">
    <citation type="submission" date="2022-01" db="EMBL/GenBank/DDBJ databases">
        <title>Comparative genomics reveals a dynamic genome evolution in the ectomycorrhizal milk-cap (Lactarius) mushrooms.</title>
        <authorList>
            <consortium name="DOE Joint Genome Institute"/>
            <person name="Lebreton A."/>
            <person name="Tang N."/>
            <person name="Kuo A."/>
            <person name="LaButti K."/>
            <person name="Drula E."/>
            <person name="Barry K."/>
            <person name="Clum A."/>
            <person name="Lipzen A."/>
            <person name="Mousain D."/>
            <person name="Ng V."/>
            <person name="Wang R."/>
            <person name="Wang X."/>
            <person name="Dai Y."/>
            <person name="Henrissat B."/>
            <person name="Grigoriev I.V."/>
            <person name="Guerin-Laguette A."/>
            <person name="Yu F."/>
            <person name="Martin F.M."/>
        </authorList>
    </citation>
    <scope>NUCLEOTIDE SEQUENCE</scope>
    <source>
        <strain evidence="2">QP</strain>
    </source>
</reference>
<keyword evidence="3" id="KW-1185">Reference proteome</keyword>
<evidence type="ECO:0000313" key="3">
    <source>
        <dbReference type="Proteomes" id="UP001201163"/>
    </source>
</evidence>
<feature type="region of interest" description="Disordered" evidence="1">
    <location>
        <begin position="82"/>
        <end position="101"/>
    </location>
</feature>
<comment type="caution">
    <text evidence="2">The sequence shown here is derived from an EMBL/GenBank/DDBJ whole genome shotgun (WGS) entry which is preliminary data.</text>
</comment>
<organism evidence="2 3">
    <name type="scientific">Lactarius akahatsu</name>
    <dbReference type="NCBI Taxonomy" id="416441"/>
    <lineage>
        <taxon>Eukaryota</taxon>
        <taxon>Fungi</taxon>
        <taxon>Dikarya</taxon>
        <taxon>Basidiomycota</taxon>
        <taxon>Agaricomycotina</taxon>
        <taxon>Agaricomycetes</taxon>
        <taxon>Russulales</taxon>
        <taxon>Russulaceae</taxon>
        <taxon>Lactarius</taxon>
    </lineage>
</organism>
<accession>A0AAD4LQA7</accession>
<dbReference type="Proteomes" id="UP001201163">
    <property type="component" value="Unassembled WGS sequence"/>
</dbReference>